<protein>
    <submittedName>
        <fullName evidence="2">Uncharacterized protein</fullName>
    </submittedName>
</protein>
<dbReference type="Proteomes" id="UP001459204">
    <property type="component" value="Unassembled WGS sequence"/>
</dbReference>
<keyword evidence="1" id="KW-0812">Transmembrane</keyword>
<feature type="transmembrane region" description="Helical" evidence="1">
    <location>
        <begin position="6"/>
        <end position="28"/>
    </location>
</feature>
<dbReference type="EMBL" id="JBBWWT010000003">
    <property type="protein sequence ID" value="MEL1264413.1"/>
    <property type="molecule type" value="Genomic_DNA"/>
</dbReference>
<keyword evidence="1" id="KW-1133">Transmembrane helix</keyword>
<reference evidence="2 3" key="1">
    <citation type="submission" date="2024-04" db="EMBL/GenBank/DDBJ databases">
        <title>Draft genome sequence of Pseudoxanthomonas putridarboris WD12.</title>
        <authorList>
            <person name="Oh J."/>
        </authorList>
    </citation>
    <scope>NUCLEOTIDE SEQUENCE [LARGE SCALE GENOMIC DNA]</scope>
    <source>
        <strain evidence="2 3">WD12</strain>
    </source>
</reference>
<keyword evidence="1" id="KW-0472">Membrane</keyword>
<evidence type="ECO:0000313" key="2">
    <source>
        <dbReference type="EMBL" id="MEL1264413.1"/>
    </source>
</evidence>
<comment type="caution">
    <text evidence="2">The sequence shown here is derived from an EMBL/GenBank/DDBJ whole genome shotgun (WGS) entry which is preliminary data.</text>
</comment>
<gene>
    <name evidence="2" type="ORF">AAD027_08530</name>
</gene>
<keyword evidence="3" id="KW-1185">Reference proteome</keyword>
<accession>A0ABU9IZM0</accession>
<evidence type="ECO:0000256" key="1">
    <source>
        <dbReference type="SAM" id="Phobius"/>
    </source>
</evidence>
<dbReference type="RefSeq" id="WP_341725596.1">
    <property type="nucleotide sequence ID" value="NZ_JBBWWT010000003.1"/>
</dbReference>
<name>A0ABU9IZM0_9GAMM</name>
<proteinExistence type="predicted"/>
<sequence>MSALFPLVLTIIAAAGLFVAAGIIKLAIWHRDQQDRQALADFRAQCIVAAEMQRISDARQSSEHA</sequence>
<evidence type="ECO:0000313" key="3">
    <source>
        <dbReference type="Proteomes" id="UP001459204"/>
    </source>
</evidence>
<organism evidence="2 3">
    <name type="scientific">Pseudoxanthomonas putridarboris</name>
    <dbReference type="NCBI Taxonomy" id="752605"/>
    <lineage>
        <taxon>Bacteria</taxon>
        <taxon>Pseudomonadati</taxon>
        <taxon>Pseudomonadota</taxon>
        <taxon>Gammaproteobacteria</taxon>
        <taxon>Lysobacterales</taxon>
        <taxon>Lysobacteraceae</taxon>
        <taxon>Pseudoxanthomonas</taxon>
    </lineage>
</organism>